<dbReference type="GO" id="GO:0001508">
    <property type="term" value="P:action potential"/>
    <property type="evidence" value="ECO:0007669"/>
    <property type="project" value="TreeGrafter"/>
</dbReference>
<evidence type="ECO:0000256" key="10">
    <source>
        <dbReference type="ARBA" id="ARBA00023136"/>
    </source>
</evidence>
<keyword evidence="11 14" id="KW-0407">Ion channel</keyword>
<dbReference type="SUPFAM" id="SSF81324">
    <property type="entry name" value="Voltage-gated potassium channels"/>
    <property type="match status" value="1"/>
</dbReference>
<dbReference type="AlphaFoldDB" id="A0A2N5X883"/>
<dbReference type="GO" id="GO:0005249">
    <property type="term" value="F:voltage-gated potassium channel activity"/>
    <property type="evidence" value="ECO:0007669"/>
    <property type="project" value="InterPro"/>
</dbReference>
<evidence type="ECO:0000256" key="3">
    <source>
        <dbReference type="ARBA" id="ARBA00022538"/>
    </source>
</evidence>
<keyword evidence="6" id="KW-0851">Voltage-gated channel</keyword>
<evidence type="ECO:0000256" key="4">
    <source>
        <dbReference type="ARBA" id="ARBA00022692"/>
    </source>
</evidence>
<keyword evidence="4 12" id="KW-0812">Transmembrane</keyword>
<evidence type="ECO:0000256" key="9">
    <source>
        <dbReference type="ARBA" id="ARBA00023065"/>
    </source>
</evidence>
<dbReference type="Pfam" id="PF00520">
    <property type="entry name" value="Ion_trans"/>
    <property type="match status" value="1"/>
</dbReference>
<reference evidence="14 15" key="1">
    <citation type="submission" date="2018-01" db="EMBL/GenBank/DDBJ databases">
        <title>The draft genome sequence of Halioglobus lutimaris HF004.</title>
        <authorList>
            <person name="Du Z.-J."/>
            <person name="Shi M.-J."/>
        </authorList>
    </citation>
    <scope>NUCLEOTIDE SEQUENCE [LARGE SCALE GENOMIC DNA]</scope>
    <source>
        <strain evidence="14 15">HF004</strain>
    </source>
</reference>
<evidence type="ECO:0000256" key="11">
    <source>
        <dbReference type="ARBA" id="ARBA00023303"/>
    </source>
</evidence>
<keyword evidence="10 12" id="KW-0472">Membrane</keyword>
<evidence type="ECO:0000256" key="12">
    <source>
        <dbReference type="SAM" id="Phobius"/>
    </source>
</evidence>
<keyword evidence="3" id="KW-0633">Potassium transport</keyword>
<keyword evidence="5" id="KW-0631">Potassium channel</keyword>
<sequence>MAGATPTWRGAIHNLLEGDLGRGKSGIVLQRFIVGLILLNGVAVILESNRALHATYGWLFSLFELFSVAVFTLEYLGRVWVAVEREPFARFSPWRARIRYVLSPMALIDLLAIAPFYLALFVAIDLRYLRFFRLLRLLKLSHYFDGLRIFSEVIRREATAIAAAMLTMLILIIVSACLMFSVENAAQPGHFESITQAIWWAVVTLTTVGYGDITPITFAGKLLAMVIMMLGIGTMALPAGILAARFSEELNSRREYVSRRVATAYLDGVLDDDEEETVRRLQKELGLSREIVDRMVSSHRHLAQQRSFCSHCGERID</sequence>
<comment type="subcellular location">
    <subcellularLocation>
        <location evidence="1">Membrane</location>
        <topology evidence="1">Multi-pass membrane protein</topology>
    </subcellularLocation>
</comment>
<dbReference type="InterPro" id="IPR005821">
    <property type="entry name" value="Ion_trans_dom"/>
</dbReference>
<protein>
    <submittedName>
        <fullName evidence="14">Potassium channel protein</fullName>
    </submittedName>
</protein>
<organism evidence="14 15">
    <name type="scientific">Pseudohalioglobus lutimaris</name>
    <dbReference type="NCBI Taxonomy" id="1737061"/>
    <lineage>
        <taxon>Bacteria</taxon>
        <taxon>Pseudomonadati</taxon>
        <taxon>Pseudomonadota</taxon>
        <taxon>Gammaproteobacteria</taxon>
        <taxon>Cellvibrionales</taxon>
        <taxon>Halieaceae</taxon>
        <taxon>Pseudohalioglobus</taxon>
    </lineage>
</organism>
<comment type="caution">
    <text evidence="14">The sequence shown here is derived from an EMBL/GenBank/DDBJ whole genome shotgun (WGS) entry which is preliminary data.</text>
</comment>
<dbReference type="InterPro" id="IPR027359">
    <property type="entry name" value="Volt_channel_dom_sf"/>
</dbReference>
<evidence type="ECO:0000259" key="13">
    <source>
        <dbReference type="Pfam" id="PF00520"/>
    </source>
</evidence>
<feature type="transmembrane region" description="Helical" evidence="12">
    <location>
        <begin position="101"/>
        <end position="126"/>
    </location>
</feature>
<proteinExistence type="predicted"/>
<dbReference type="Proteomes" id="UP000235005">
    <property type="component" value="Unassembled WGS sequence"/>
</dbReference>
<feature type="transmembrane region" description="Helical" evidence="12">
    <location>
        <begin position="58"/>
        <end position="81"/>
    </location>
</feature>
<feature type="transmembrane region" description="Helical" evidence="12">
    <location>
        <begin position="27"/>
        <end position="46"/>
    </location>
</feature>
<evidence type="ECO:0000256" key="5">
    <source>
        <dbReference type="ARBA" id="ARBA00022826"/>
    </source>
</evidence>
<evidence type="ECO:0000256" key="8">
    <source>
        <dbReference type="ARBA" id="ARBA00022989"/>
    </source>
</evidence>
<dbReference type="Gene3D" id="1.10.287.70">
    <property type="match status" value="1"/>
</dbReference>
<accession>A0A2N5X883</accession>
<dbReference type="InterPro" id="IPR028325">
    <property type="entry name" value="VG_K_chnl"/>
</dbReference>
<keyword evidence="2" id="KW-0813">Transport</keyword>
<dbReference type="Gene3D" id="1.20.120.350">
    <property type="entry name" value="Voltage-gated potassium channels. Chain C"/>
    <property type="match status" value="1"/>
</dbReference>
<dbReference type="OrthoDB" id="9799090at2"/>
<dbReference type="EMBL" id="PKUS01000001">
    <property type="protein sequence ID" value="PLW70697.1"/>
    <property type="molecule type" value="Genomic_DNA"/>
</dbReference>
<dbReference type="Gene3D" id="1.10.3680.10">
    <property type="entry name" value="TerB-like"/>
    <property type="match status" value="1"/>
</dbReference>
<dbReference type="PRINTS" id="PR00169">
    <property type="entry name" value="KCHANNEL"/>
</dbReference>
<dbReference type="SUPFAM" id="SSF158682">
    <property type="entry name" value="TerB-like"/>
    <property type="match status" value="1"/>
</dbReference>
<feature type="transmembrane region" description="Helical" evidence="12">
    <location>
        <begin position="222"/>
        <end position="244"/>
    </location>
</feature>
<keyword evidence="9" id="KW-0406">Ion transport</keyword>
<evidence type="ECO:0000256" key="7">
    <source>
        <dbReference type="ARBA" id="ARBA00022958"/>
    </source>
</evidence>
<feature type="domain" description="Ion transport" evidence="13">
    <location>
        <begin position="29"/>
        <end position="249"/>
    </location>
</feature>
<keyword evidence="8 12" id="KW-1133">Transmembrane helix</keyword>
<dbReference type="GO" id="GO:0008076">
    <property type="term" value="C:voltage-gated potassium channel complex"/>
    <property type="evidence" value="ECO:0007669"/>
    <property type="project" value="InterPro"/>
</dbReference>
<dbReference type="PANTHER" id="PTHR11537">
    <property type="entry name" value="VOLTAGE-GATED POTASSIUM CHANNEL"/>
    <property type="match status" value="1"/>
</dbReference>
<evidence type="ECO:0000256" key="2">
    <source>
        <dbReference type="ARBA" id="ARBA00022448"/>
    </source>
</evidence>
<name>A0A2N5X883_9GAMM</name>
<dbReference type="PANTHER" id="PTHR11537:SF254">
    <property type="entry name" value="POTASSIUM VOLTAGE-GATED CHANNEL PROTEIN SHAB"/>
    <property type="match status" value="1"/>
</dbReference>
<keyword evidence="15" id="KW-1185">Reference proteome</keyword>
<keyword evidence="7" id="KW-0630">Potassium</keyword>
<evidence type="ECO:0000256" key="1">
    <source>
        <dbReference type="ARBA" id="ARBA00004141"/>
    </source>
</evidence>
<dbReference type="InterPro" id="IPR029024">
    <property type="entry name" value="TerB-like"/>
</dbReference>
<evidence type="ECO:0000313" key="14">
    <source>
        <dbReference type="EMBL" id="PLW70697.1"/>
    </source>
</evidence>
<evidence type="ECO:0000313" key="15">
    <source>
        <dbReference type="Proteomes" id="UP000235005"/>
    </source>
</evidence>
<evidence type="ECO:0000256" key="6">
    <source>
        <dbReference type="ARBA" id="ARBA00022882"/>
    </source>
</evidence>
<gene>
    <name evidence="14" type="ORF">C0039_00765</name>
</gene>
<feature type="transmembrane region" description="Helical" evidence="12">
    <location>
        <begin position="158"/>
        <end position="182"/>
    </location>
</feature>